<dbReference type="Gene3D" id="3.40.50.1820">
    <property type="entry name" value="alpha/beta hydrolase"/>
    <property type="match status" value="1"/>
</dbReference>
<dbReference type="GO" id="GO:0016787">
    <property type="term" value="F:hydrolase activity"/>
    <property type="evidence" value="ECO:0007669"/>
    <property type="project" value="UniProtKB-KW"/>
</dbReference>
<feature type="domain" description="Carboxylesterase type B" evidence="4">
    <location>
        <begin position="41"/>
        <end position="557"/>
    </location>
</feature>
<dbReference type="Pfam" id="PF00135">
    <property type="entry name" value="COesterase"/>
    <property type="match status" value="1"/>
</dbReference>
<dbReference type="GeneID" id="106562279"/>
<dbReference type="EC" id="3.1.1.-" evidence="3"/>
<dbReference type="RefSeq" id="XP_013982526.1">
    <property type="nucleotide sequence ID" value="XM_014127051.2"/>
</dbReference>
<dbReference type="Proteomes" id="UP001652741">
    <property type="component" value="Chromosome ssa11"/>
</dbReference>
<dbReference type="PROSITE" id="PS00122">
    <property type="entry name" value="CARBOXYLESTERASE_B_1"/>
    <property type="match status" value="1"/>
</dbReference>
<name>A0A1S3KV57_SALSA</name>
<protein>
    <recommendedName>
        <fullName evidence="3">Carboxylic ester hydrolase</fullName>
        <ecNumber evidence="3">3.1.1.-</ecNumber>
    </recommendedName>
</protein>
<dbReference type="CDD" id="cd00312">
    <property type="entry name" value="Esterase_lipase"/>
    <property type="match status" value="1"/>
</dbReference>
<dbReference type="FunFam" id="3.40.50.1820:FF:000128">
    <property type="entry name" value="Carboxylic ester hydrolase"/>
    <property type="match status" value="1"/>
</dbReference>
<dbReference type="PROSITE" id="PS00941">
    <property type="entry name" value="CARBOXYLESTERASE_B_2"/>
    <property type="match status" value="1"/>
</dbReference>
<sequence>MDNLSGTTMMGQGRSILLAWISLSLFVIFHTVAGDRESLFQLHTSYGQLEGRLVRVRESQRKVAAYLGIPFAEPPVGPLRFQAPQPPRVWQGLRDAKAYPPLYEPKQCLQNINHTRQMGDLYRGRFPVLTTSEDCLYLNIYTPVKPGDPRKLPVMVWIHGGGFLMGGASLYDGSSLAAFGDVVVVILQYRLGIPGFLSTGDGQYPGNVGILDQVCALRWVQETISSFGGDPGSVTIFGESAGGFAVFLHMMSPLSSGLFHKAISQSGVPLISMFIQADPKPAAQLVAQRAGCPSDDSAELMTCLSTLSPQDIEAATPALGEMVLSVHRDGTVIPTNLEEVLQTKSFLGFPSIIGVNNHEYGWMLPHFFLFPGWDLGMTRENMMMILAFMLQKLRMPDSALGIIVEEYFGDTKDPVGIRDAFLELMGDLLIVIPVIQGARRCRDSGCLIYYYEFQQRPSMFMSIRPGFVKADHFDEVGFVFGAPFWTDDIVMLDNTTDEERQLSRTMMKYWTNFARTGNPNGENMFDWPTFTTEEECLLIQANLGLSSVSEKKRVQFWTEDFPKALQTAGHKDAHNDL</sequence>
<dbReference type="InterPro" id="IPR019819">
    <property type="entry name" value="Carboxylesterase_B_CS"/>
</dbReference>
<dbReference type="InterPro" id="IPR050309">
    <property type="entry name" value="Type-B_Carboxylest/Lipase"/>
</dbReference>
<dbReference type="InterPro" id="IPR002018">
    <property type="entry name" value="CarbesteraseB"/>
</dbReference>
<organism evidence="5 6">
    <name type="scientific">Salmo salar</name>
    <name type="common">Atlantic salmon</name>
    <dbReference type="NCBI Taxonomy" id="8030"/>
    <lineage>
        <taxon>Eukaryota</taxon>
        <taxon>Metazoa</taxon>
        <taxon>Chordata</taxon>
        <taxon>Craniata</taxon>
        <taxon>Vertebrata</taxon>
        <taxon>Euteleostomi</taxon>
        <taxon>Actinopterygii</taxon>
        <taxon>Neopterygii</taxon>
        <taxon>Teleostei</taxon>
        <taxon>Protacanthopterygii</taxon>
        <taxon>Salmoniformes</taxon>
        <taxon>Salmonidae</taxon>
        <taxon>Salmoninae</taxon>
        <taxon>Salmo</taxon>
    </lineage>
</organism>
<dbReference type="InterPro" id="IPR019826">
    <property type="entry name" value="Carboxylesterase_B_AS"/>
</dbReference>
<evidence type="ECO:0000256" key="2">
    <source>
        <dbReference type="ARBA" id="ARBA00022801"/>
    </source>
</evidence>
<evidence type="ECO:0000313" key="5">
    <source>
        <dbReference type="Proteomes" id="UP001652741"/>
    </source>
</evidence>
<dbReference type="PANTHER" id="PTHR11559">
    <property type="entry name" value="CARBOXYLESTERASE"/>
    <property type="match status" value="1"/>
</dbReference>
<reference evidence="6" key="1">
    <citation type="submission" date="2025-08" db="UniProtKB">
        <authorList>
            <consortium name="RefSeq"/>
        </authorList>
    </citation>
    <scope>IDENTIFICATION</scope>
</reference>
<keyword evidence="2 3" id="KW-0378">Hydrolase</keyword>
<dbReference type="KEGG" id="sasa:106562279"/>
<dbReference type="SUPFAM" id="SSF53474">
    <property type="entry name" value="alpha/beta-Hydrolases"/>
    <property type="match status" value="1"/>
</dbReference>
<evidence type="ECO:0000259" key="4">
    <source>
        <dbReference type="Pfam" id="PF00135"/>
    </source>
</evidence>
<gene>
    <name evidence="6" type="primary">LOC106562279</name>
</gene>
<evidence type="ECO:0000256" key="1">
    <source>
        <dbReference type="ARBA" id="ARBA00005964"/>
    </source>
</evidence>
<dbReference type="InterPro" id="IPR029058">
    <property type="entry name" value="AB_hydrolase_fold"/>
</dbReference>
<proteinExistence type="inferred from homology"/>
<dbReference type="OrthoDB" id="3200163at2759"/>
<evidence type="ECO:0000313" key="6">
    <source>
        <dbReference type="RefSeq" id="XP_013982526.1"/>
    </source>
</evidence>
<dbReference type="AlphaFoldDB" id="A0A1S3KV57"/>
<accession>A0A1S3KV57</accession>
<keyword evidence="5" id="KW-1185">Reference proteome</keyword>
<evidence type="ECO:0000256" key="3">
    <source>
        <dbReference type="RuleBase" id="RU361235"/>
    </source>
</evidence>
<comment type="similarity">
    <text evidence="1 3">Belongs to the type-B carboxylesterase/lipase family.</text>
</comment>